<evidence type="ECO:0000256" key="1">
    <source>
        <dbReference type="ARBA" id="ARBA00008007"/>
    </source>
</evidence>
<dbReference type="AlphaFoldDB" id="A0A556MZP8"/>
<dbReference type="InterPro" id="IPR051910">
    <property type="entry name" value="ComF/GntX_DNA_util-trans"/>
</dbReference>
<proteinExistence type="inferred from homology"/>
<dbReference type="EMBL" id="VLPL01000003">
    <property type="protein sequence ID" value="TSJ45391.1"/>
    <property type="molecule type" value="Genomic_DNA"/>
</dbReference>
<dbReference type="PANTHER" id="PTHR47505">
    <property type="entry name" value="DNA UTILIZATION PROTEIN YHGH"/>
    <property type="match status" value="1"/>
</dbReference>
<dbReference type="Gene3D" id="3.40.50.2020">
    <property type="match status" value="1"/>
</dbReference>
<dbReference type="OrthoDB" id="9779910at2"/>
<dbReference type="InterPro" id="IPR029057">
    <property type="entry name" value="PRTase-like"/>
</dbReference>
<sequence>MSLKFSSNFNKWTRDLLHVLYPQNCLICKHEFNQSKLAICPICSSELAYTYFEDYTEATNLDKLFWGRVQLEGTYALLRFKQQSSTQQILHELKYRNNPEIGKHFGKEIGMKFKHLVKFSDVDALIPVPLHPKKEFIRGYNQAEVICKGISESSGVSLRKDLLKRISFTESQTKKGKFSRWENMQNRFKIQGVKNTELKHLVVVDDVVTTGSTLETCVRILREEFPNTKISIAVLAVAE</sequence>
<accession>A0A556MZP8</accession>
<keyword evidence="4" id="KW-1185">Reference proteome</keyword>
<comment type="caution">
    <text evidence="3">The sequence shown here is derived from an EMBL/GenBank/DDBJ whole genome shotgun (WGS) entry which is preliminary data.</text>
</comment>
<dbReference type="Proteomes" id="UP000316008">
    <property type="component" value="Unassembled WGS sequence"/>
</dbReference>
<evidence type="ECO:0000313" key="3">
    <source>
        <dbReference type="EMBL" id="TSJ45391.1"/>
    </source>
</evidence>
<protein>
    <submittedName>
        <fullName evidence="3">ComF family protein</fullName>
    </submittedName>
</protein>
<gene>
    <name evidence="3" type="ORF">FO442_06465</name>
</gene>
<comment type="similarity">
    <text evidence="1">Belongs to the ComF/GntX family.</text>
</comment>
<name>A0A556MZP8_9FLAO</name>
<evidence type="ECO:0000313" key="4">
    <source>
        <dbReference type="Proteomes" id="UP000316008"/>
    </source>
</evidence>
<feature type="domain" description="Phosphoribosyltransferase" evidence="2">
    <location>
        <begin position="191"/>
        <end position="236"/>
    </location>
</feature>
<dbReference type="InterPro" id="IPR000836">
    <property type="entry name" value="PRTase_dom"/>
</dbReference>
<organism evidence="3 4">
    <name type="scientific">Fluviicola chungangensis</name>
    <dbReference type="NCBI Taxonomy" id="2597671"/>
    <lineage>
        <taxon>Bacteria</taxon>
        <taxon>Pseudomonadati</taxon>
        <taxon>Bacteroidota</taxon>
        <taxon>Flavobacteriia</taxon>
        <taxon>Flavobacteriales</taxon>
        <taxon>Crocinitomicaceae</taxon>
        <taxon>Fluviicola</taxon>
    </lineage>
</organism>
<evidence type="ECO:0000259" key="2">
    <source>
        <dbReference type="Pfam" id="PF00156"/>
    </source>
</evidence>
<reference evidence="3 4" key="1">
    <citation type="submission" date="2019-07" db="EMBL/GenBank/DDBJ databases">
        <authorList>
            <person name="Huq M.A."/>
        </authorList>
    </citation>
    <scope>NUCLEOTIDE SEQUENCE [LARGE SCALE GENOMIC DNA]</scope>
    <source>
        <strain evidence="3 4">MAH-3</strain>
    </source>
</reference>
<dbReference type="Pfam" id="PF00156">
    <property type="entry name" value="Pribosyltran"/>
    <property type="match status" value="1"/>
</dbReference>
<dbReference type="RefSeq" id="WP_144332348.1">
    <property type="nucleotide sequence ID" value="NZ_VLPL01000003.1"/>
</dbReference>
<dbReference type="SUPFAM" id="SSF53271">
    <property type="entry name" value="PRTase-like"/>
    <property type="match status" value="1"/>
</dbReference>
<dbReference type="PANTHER" id="PTHR47505:SF1">
    <property type="entry name" value="DNA UTILIZATION PROTEIN YHGH"/>
    <property type="match status" value="1"/>
</dbReference>